<dbReference type="STRING" id="212602.A0A420HT25"/>
<dbReference type="PANTHER" id="PTHR28207:SF1">
    <property type="entry name" value="ATP SYNTHASE SUBUNIT H, MITOCHONDRIAL"/>
    <property type="match status" value="1"/>
</dbReference>
<evidence type="ECO:0000256" key="1">
    <source>
        <dbReference type="SAM" id="MobiDB-lite"/>
    </source>
</evidence>
<feature type="compositionally biased region" description="Acidic residues" evidence="1">
    <location>
        <begin position="114"/>
        <end position="131"/>
    </location>
</feature>
<keyword evidence="3" id="KW-1185">Reference proteome</keyword>
<dbReference type="AlphaFoldDB" id="A0A420HT25"/>
<evidence type="ECO:0000313" key="2">
    <source>
        <dbReference type="EMBL" id="RKF60601.1"/>
    </source>
</evidence>
<feature type="region of interest" description="Disordered" evidence="1">
    <location>
        <begin position="62"/>
        <end position="131"/>
    </location>
</feature>
<organism evidence="2 3">
    <name type="scientific">Erysiphe neolycopersici</name>
    <dbReference type="NCBI Taxonomy" id="212602"/>
    <lineage>
        <taxon>Eukaryota</taxon>
        <taxon>Fungi</taxon>
        <taxon>Dikarya</taxon>
        <taxon>Ascomycota</taxon>
        <taxon>Pezizomycotina</taxon>
        <taxon>Leotiomycetes</taxon>
        <taxon>Erysiphales</taxon>
        <taxon>Erysiphaceae</taxon>
        <taxon>Erysiphe</taxon>
    </lineage>
</organism>
<name>A0A420HT25_9PEZI</name>
<comment type="caution">
    <text evidence="2">The sequence shown here is derived from an EMBL/GenBank/DDBJ whole genome shotgun (WGS) entry which is preliminary data.</text>
</comment>
<sequence>MFSQSFRAPWSLASRATPRSTGMVIKRFFIAPTPIRRANFIAAADLVQDIYIRELRAYKPPSIKASDSEGHVQRFTPPSPPPSPEESDLTNELKEYEASSVDIEGQAEAGSAGMEDDWLESEPEDDENKHH</sequence>
<dbReference type="Pfam" id="PF10775">
    <property type="entry name" value="ATP_sub_h"/>
    <property type="match status" value="1"/>
</dbReference>
<dbReference type="GO" id="GO:0046933">
    <property type="term" value="F:proton-transporting ATP synthase activity, rotational mechanism"/>
    <property type="evidence" value="ECO:0007669"/>
    <property type="project" value="TreeGrafter"/>
</dbReference>
<gene>
    <name evidence="2" type="ORF">OnM2_049025</name>
</gene>
<protein>
    <submittedName>
        <fullName evidence="2">Putative atp synthase h mitochondrial</fullName>
    </submittedName>
</protein>
<accession>A0A420HT25</accession>
<evidence type="ECO:0000313" key="3">
    <source>
        <dbReference type="Proteomes" id="UP000286134"/>
    </source>
</evidence>
<dbReference type="PANTHER" id="PTHR28207">
    <property type="entry name" value="ATP SYNTHASE SUBUNIT H, MITOCHONDRIAL"/>
    <property type="match status" value="1"/>
</dbReference>
<dbReference type="InterPro" id="IPR019711">
    <property type="entry name" value="ATP_synth_F0_suH"/>
</dbReference>
<dbReference type="OrthoDB" id="274752at2759"/>
<dbReference type="EMBL" id="MCFK01004947">
    <property type="protein sequence ID" value="RKF60601.1"/>
    <property type="molecule type" value="Genomic_DNA"/>
</dbReference>
<proteinExistence type="predicted"/>
<reference evidence="2 3" key="1">
    <citation type="journal article" date="2018" name="BMC Genomics">
        <title>Comparative genome analyses reveal sequence features reflecting distinct modes of host-adaptation between dicot and monocot powdery mildew.</title>
        <authorList>
            <person name="Wu Y."/>
            <person name="Ma X."/>
            <person name="Pan Z."/>
            <person name="Kale S.D."/>
            <person name="Song Y."/>
            <person name="King H."/>
            <person name="Zhang Q."/>
            <person name="Presley C."/>
            <person name="Deng X."/>
            <person name="Wei C.I."/>
            <person name="Xiao S."/>
        </authorList>
    </citation>
    <scope>NUCLEOTIDE SEQUENCE [LARGE SCALE GENOMIC DNA]</scope>
    <source>
        <strain evidence="2">UMSG2</strain>
    </source>
</reference>
<dbReference type="Proteomes" id="UP000286134">
    <property type="component" value="Unassembled WGS sequence"/>
</dbReference>